<name>A0A2B4RC38_STYPI</name>
<dbReference type="PROSITE" id="PS50878">
    <property type="entry name" value="RT_POL"/>
    <property type="match status" value="1"/>
</dbReference>
<feature type="domain" description="Reverse transcriptase" evidence="1">
    <location>
        <begin position="137"/>
        <end position="320"/>
    </location>
</feature>
<dbReference type="PANTHER" id="PTHR33332">
    <property type="entry name" value="REVERSE TRANSCRIPTASE DOMAIN-CONTAINING PROTEIN"/>
    <property type="match status" value="1"/>
</dbReference>
<dbReference type="InterPro" id="IPR000477">
    <property type="entry name" value="RT_dom"/>
</dbReference>
<evidence type="ECO:0000259" key="1">
    <source>
        <dbReference type="PROSITE" id="PS50878"/>
    </source>
</evidence>
<dbReference type="Pfam" id="PF00078">
    <property type="entry name" value="RVT_1"/>
    <property type="match status" value="1"/>
</dbReference>
<protein>
    <submittedName>
        <fullName evidence="2">Putative RNA-directed DNA polymerase from transposon BS</fullName>
    </submittedName>
</protein>
<gene>
    <name evidence="2" type="primary">RTase</name>
    <name evidence="2" type="ORF">AWC38_SpisGene19848</name>
</gene>
<keyword evidence="2" id="KW-0695">RNA-directed DNA polymerase</keyword>
<dbReference type="EMBL" id="LSMT01000597">
    <property type="protein sequence ID" value="PFX15914.1"/>
    <property type="molecule type" value="Genomic_DNA"/>
</dbReference>
<keyword evidence="2" id="KW-0808">Transferase</keyword>
<accession>A0A2B4RC38</accession>
<keyword evidence="3" id="KW-1185">Reference proteome</keyword>
<proteinExistence type="predicted"/>
<reference evidence="3" key="1">
    <citation type="journal article" date="2017" name="bioRxiv">
        <title>Comparative analysis of the genomes of Stylophora pistillata and Acropora digitifera provides evidence for extensive differences between species of corals.</title>
        <authorList>
            <person name="Voolstra C.R."/>
            <person name="Li Y."/>
            <person name="Liew Y.J."/>
            <person name="Baumgarten S."/>
            <person name="Zoccola D."/>
            <person name="Flot J.-F."/>
            <person name="Tambutte S."/>
            <person name="Allemand D."/>
            <person name="Aranda M."/>
        </authorList>
    </citation>
    <scope>NUCLEOTIDE SEQUENCE [LARGE SCALE GENOMIC DNA]</scope>
</reference>
<dbReference type="AlphaFoldDB" id="A0A2B4RC38"/>
<keyword evidence="2" id="KW-0548">Nucleotidyltransferase</keyword>
<organism evidence="2 3">
    <name type="scientific">Stylophora pistillata</name>
    <name type="common">Smooth cauliflower coral</name>
    <dbReference type="NCBI Taxonomy" id="50429"/>
    <lineage>
        <taxon>Eukaryota</taxon>
        <taxon>Metazoa</taxon>
        <taxon>Cnidaria</taxon>
        <taxon>Anthozoa</taxon>
        <taxon>Hexacorallia</taxon>
        <taxon>Scleractinia</taxon>
        <taxon>Astrocoeniina</taxon>
        <taxon>Pocilloporidae</taxon>
        <taxon>Stylophora</taxon>
    </lineage>
</organism>
<comment type="caution">
    <text evidence="2">The sequence shown here is derived from an EMBL/GenBank/DDBJ whole genome shotgun (WGS) entry which is preliminary data.</text>
</comment>
<dbReference type="STRING" id="50429.A0A2B4RC38"/>
<dbReference type="Proteomes" id="UP000225706">
    <property type="component" value="Unassembled WGS sequence"/>
</dbReference>
<sequence length="320" mass="36850">MLRDLNCNVLNHNDAASQALLIFCSAEMINRPTRITETSTTLIDVILASNTDLVKEARVLPCSNHDLVYLVLNLKKDRPKPVYITTRSFKDYDQAAFRKDINAGPRSVIDIFDEVDDKLYAFHRIFDDLLDSYAPTKEVKIRGRSNPCVTEEIRALMKTRDQWRKLARKTNDPLAWGGYKNFKREVKRELRLAEHEYAETLIRNNPNNTGCVWKTIRSFIPKKSVNHMRKAFDNISHKILLHKLQDMGASTSAMDWFRSYQWNRTQVVRINAKISDPLQLASGVPQGSILEPMLFGIHVNDLPSTPRNCLTESYVDNTKL</sequence>
<dbReference type="GO" id="GO:0003964">
    <property type="term" value="F:RNA-directed DNA polymerase activity"/>
    <property type="evidence" value="ECO:0007669"/>
    <property type="project" value="UniProtKB-KW"/>
</dbReference>
<evidence type="ECO:0000313" key="2">
    <source>
        <dbReference type="EMBL" id="PFX15914.1"/>
    </source>
</evidence>
<evidence type="ECO:0000313" key="3">
    <source>
        <dbReference type="Proteomes" id="UP000225706"/>
    </source>
</evidence>